<evidence type="ECO:0000256" key="8">
    <source>
        <dbReference type="ARBA" id="ARBA00038436"/>
    </source>
</evidence>
<keyword evidence="7 9" id="KW-0472">Membrane</keyword>
<evidence type="ECO:0000256" key="9">
    <source>
        <dbReference type="SAM" id="Phobius"/>
    </source>
</evidence>
<dbReference type="InterPro" id="IPR055348">
    <property type="entry name" value="DctQ"/>
</dbReference>
<evidence type="ECO:0000313" key="11">
    <source>
        <dbReference type="EMBL" id="MFD1781561.1"/>
    </source>
</evidence>
<sequence>MIKQFARGYVKAENFITNLLMIGIVVFVFLAAVMRWAGFPISWSVEFAQVLFVWAIFLGANRCLREDKHISVDFLTKKLPLKISLGIDILMNLLVLAFLIFLGYYGILLSVENSERMINNLSLSYSLVTLSVPIGSILMIITILVKLKGKLSFTKSYMGDVNIKG</sequence>
<keyword evidence="12" id="KW-1185">Reference proteome</keyword>
<feature type="transmembrane region" description="Helical" evidence="9">
    <location>
        <begin position="12"/>
        <end position="37"/>
    </location>
</feature>
<keyword evidence="3" id="KW-1003">Cell membrane</keyword>
<comment type="subcellular location">
    <subcellularLocation>
        <location evidence="1">Cell inner membrane</location>
        <topology evidence="1">Multi-pass membrane protein</topology>
    </subcellularLocation>
</comment>
<name>A0ABW4MUX6_9BACI</name>
<evidence type="ECO:0000256" key="6">
    <source>
        <dbReference type="ARBA" id="ARBA00022989"/>
    </source>
</evidence>
<comment type="caution">
    <text evidence="11">The sequence shown here is derived from an EMBL/GenBank/DDBJ whole genome shotgun (WGS) entry which is preliminary data.</text>
</comment>
<reference evidence="12" key="1">
    <citation type="journal article" date="2019" name="Int. J. Syst. Evol. Microbiol.">
        <title>The Global Catalogue of Microorganisms (GCM) 10K type strain sequencing project: providing services to taxonomists for standard genome sequencing and annotation.</title>
        <authorList>
            <consortium name="The Broad Institute Genomics Platform"/>
            <consortium name="The Broad Institute Genome Sequencing Center for Infectious Disease"/>
            <person name="Wu L."/>
            <person name="Ma J."/>
        </authorList>
    </citation>
    <scope>NUCLEOTIDE SEQUENCE [LARGE SCALE GENOMIC DNA]</scope>
    <source>
        <strain evidence="12">CCUG 15531</strain>
    </source>
</reference>
<keyword evidence="4" id="KW-0997">Cell inner membrane</keyword>
<keyword evidence="2" id="KW-0813">Transport</keyword>
<feature type="domain" description="Tripartite ATP-independent periplasmic transporters DctQ component" evidence="10">
    <location>
        <begin position="24"/>
        <end position="148"/>
    </location>
</feature>
<organism evidence="11 12">
    <name type="scientific">Fredinandcohnia salidurans</name>
    <dbReference type="NCBI Taxonomy" id="2595041"/>
    <lineage>
        <taxon>Bacteria</taxon>
        <taxon>Bacillati</taxon>
        <taxon>Bacillota</taxon>
        <taxon>Bacilli</taxon>
        <taxon>Bacillales</taxon>
        <taxon>Bacillaceae</taxon>
        <taxon>Fredinandcohnia</taxon>
    </lineage>
</organism>
<accession>A0ABW4MUX6</accession>
<protein>
    <submittedName>
        <fullName evidence="11">TRAP transporter small permease</fullName>
    </submittedName>
</protein>
<proteinExistence type="inferred from homology"/>
<dbReference type="PANTHER" id="PTHR35011:SF2">
    <property type="entry name" value="2,3-DIKETO-L-GULONATE TRAP TRANSPORTER SMALL PERMEASE PROTEIN YIAM"/>
    <property type="match status" value="1"/>
</dbReference>
<feature type="transmembrane region" description="Helical" evidence="9">
    <location>
        <begin position="125"/>
        <end position="145"/>
    </location>
</feature>
<evidence type="ECO:0000313" key="12">
    <source>
        <dbReference type="Proteomes" id="UP001597227"/>
    </source>
</evidence>
<dbReference type="InterPro" id="IPR007387">
    <property type="entry name" value="TRAP_DctQ"/>
</dbReference>
<dbReference type="Proteomes" id="UP001597227">
    <property type="component" value="Unassembled WGS sequence"/>
</dbReference>
<dbReference type="RefSeq" id="WP_388041950.1">
    <property type="nucleotide sequence ID" value="NZ_JBHUEK010000034.1"/>
</dbReference>
<evidence type="ECO:0000259" key="10">
    <source>
        <dbReference type="Pfam" id="PF04290"/>
    </source>
</evidence>
<keyword evidence="6 9" id="KW-1133">Transmembrane helix</keyword>
<dbReference type="PANTHER" id="PTHR35011">
    <property type="entry name" value="2,3-DIKETO-L-GULONATE TRAP TRANSPORTER SMALL PERMEASE PROTEIN YIAM"/>
    <property type="match status" value="1"/>
</dbReference>
<dbReference type="EMBL" id="JBHUEK010000034">
    <property type="protein sequence ID" value="MFD1781561.1"/>
    <property type="molecule type" value="Genomic_DNA"/>
</dbReference>
<feature type="transmembrane region" description="Helical" evidence="9">
    <location>
        <begin position="43"/>
        <end position="64"/>
    </location>
</feature>
<keyword evidence="5 9" id="KW-0812">Transmembrane</keyword>
<evidence type="ECO:0000256" key="2">
    <source>
        <dbReference type="ARBA" id="ARBA00022448"/>
    </source>
</evidence>
<dbReference type="Pfam" id="PF04290">
    <property type="entry name" value="DctQ"/>
    <property type="match status" value="1"/>
</dbReference>
<evidence type="ECO:0000256" key="1">
    <source>
        <dbReference type="ARBA" id="ARBA00004429"/>
    </source>
</evidence>
<gene>
    <name evidence="11" type="ORF">ACFSFW_23210</name>
</gene>
<evidence type="ECO:0000256" key="7">
    <source>
        <dbReference type="ARBA" id="ARBA00023136"/>
    </source>
</evidence>
<evidence type="ECO:0000256" key="4">
    <source>
        <dbReference type="ARBA" id="ARBA00022519"/>
    </source>
</evidence>
<feature type="transmembrane region" description="Helical" evidence="9">
    <location>
        <begin position="85"/>
        <end position="105"/>
    </location>
</feature>
<comment type="similarity">
    <text evidence="8">Belongs to the TRAP transporter small permease family.</text>
</comment>
<evidence type="ECO:0000256" key="3">
    <source>
        <dbReference type="ARBA" id="ARBA00022475"/>
    </source>
</evidence>
<evidence type="ECO:0000256" key="5">
    <source>
        <dbReference type="ARBA" id="ARBA00022692"/>
    </source>
</evidence>